<reference evidence="1 2" key="1">
    <citation type="journal article" date="2013" name="Mar. Genomics">
        <title>Expression of sulfatases in Rhodopirellula baltica and the diversity of sulfatases in the genus Rhodopirellula.</title>
        <authorList>
            <person name="Wegner C.E."/>
            <person name="Richter-Heitmann T."/>
            <person name="Klindworth A."/>
            <person name="Klockow C."/>
            <person name="Richter M."/>
            <person name="Achstetter T."/>
            <person name="Glockner F.O."/>
            <person name="Harder J."/>
        </authorList>
    </citation>
    <scope>NUCLEOTIDE SEQUENCE [LARGE SCALE GENOMIC DNA]</scope>
    <source>
        <strain evidence="1 2">WH47</strain>
    </source>
</reference>
<evidence type="ECO:0000313" key="2">
    <source>
        <dbReference type="Proteomes" id="UP000006222"/>
    </source>
</evidence>
<proteinExistence type="predicted"/>
<comment type="caution">
    <text evidence="1">The sequence shown here is derived from an EMBL/GenBank/DDBJ whole genome shotgun (WGS) entry which is preliminary data.</text>
</comment>
<evidence type="ECO:0000313" key="1">
    <source>
        <dbReference type="EMBL" id="EGF26340.1"/>
    </source>
</evidence>
<organism evidence="1 2">
    <name type="scientific">Rhodopirellula baltica WH47</name>
    <dbReference type="NCBI Taxonomy" id="991778"/>
    <lineage>
        <taxon>Bacteria</taxon>
        <taxon>Pseudomonadati</taxon>
        <taxon>Planctomycetota</taxon>
        <taxon>Planctomycetia</taxon>
        <taxon>Pirellulales</taxon>
        <taxon>Pirellulaceae</taxon>
        <taxon>Rhodopirellula</taxon>
    </lineage>
</organism>
<gene>
    <name evidence="1" type="ORF">RBWH47_04965</name>
</gene>
<accession>F2AVI2</accession>
<name>F2AVI2_RHOBT</name>
<protein>
    <submittedName>
        <fullName evidence="1">Uncharacterized protein</fullName>
    </submittedName>
</protein>
<dbReference type="EMBL" id="AFAR01000188">
    <property type="protein sequence ID" value="EGF26340.1"/>
    <property type="molecule type" value="Genomic_DNA"/>
</dbReference>
<dbReference type="PATRIC" id="fig|991778.3.peg.3968"/>
<dbReference type="AlphaFoldDB" id="F2AVI2"/>
<dbReference type="Proteomes" id="UP000006222">
    <property type="component" value="Unassembled WGS sequence"/>
</dbReference>
<sequence length="81" mass="9298">MLPNQVFDVLLSFVGLLFVELTQADANPFLVQRQSQSIVISSVSCNVLQASHSLYLASWVWVVCILDLFDQSMRSFEWRFI</sequence>